<protein>
    <submittedName>
        <fullName evidence="2">Uncharacterized protein</fullName>
    </submittedName>
</protein>
<dbReference type="AlphaFoldDB" id="A0AAW1SAX4"/>
<keyword evidence="1" id="KW-1133">Transmembrane helix</keyword>
<comment type="caution">
    <text evidence="2">The sequence shown here is derived from an EMBL/GenBank/DDBJ whole genome shotgun (WGS) entry which is preliminary data.</text>
</comment>
<keyword evidence="3" id="KW-1185">Reference proteome</keyword>
<feature type="transmembrane region" description="Helical" evidence="1">
    <location>
        <begin position="176"/>
        <end position="199"/>
    </location>
</feature>
<name>A0AAW1SAX4_9CHLO</name>
<dbReference type="Proteomes" id="UP001438707">
    <property type="component" value="Unassembled WGS sequence"/>
</dbReference>
<evidence type="ECO:0000313" key="2">
    <source>
        <dbReference type="EMBL" id="KAK9842726.1"/>
    </source>
</evidence>
<evidence type="ECO:0000313" key="3">
    <source>
        <dbReference type="Proteomes" id="UP001438707"/>
    </source>
</evidence>
<sequence length="516" mass="56952">MTVPRLQPRFSSYSCPPKLQRPSCLLSSERRALPAPAFQPFVQPAAQRWCFSRCPQQAAIRLPQLKQRRETTLKSSQAADSSFQDQFQKHQQELEERVQDVEEHLDAGPETMLKDVVGEYRFDDLQLEVFRYLVTVMRDCARCMFILAVMLGLNVAHEMAVRPEGHWPGMIKGLGLSSFAGILSSSMVGLLVWMGAVSFRKVLQAEKGKMAYVMQGLMQMGVIMMQMTTIQTCMAVLQLLEAAARWPQISVPVGIAAAILAAARTLAMSRVLTTYAPGSGRAAMALLSLKGEGQFNQSKLPWIDRAALALVGGLMLPFAIPSEASQMLPEDGNKVEETVDMDSTGDQDPLRQYELSQWENRILDVIMDSMRMSALSVALQCLSSLLLGAALFRDGGIGSSWGSVFDITDQFLRASLLFSAAGCFRLVTQTEGRDITHLLDGLSNKDGLGTLFFRMKNVAWGIAQGKAIALALPYIQKTGLWHQLEHYASEIFRVVSSWVVNHLPGQLRGLVACIAC</sequence>
<dbReference type="EMBL" id="JALJOS010000002">
    <property type="protein sequence ID" value="KAK9842726.1"/>
    <property type="molecule type" value="Genomic_DNA"/>
</dbReference>
<gene>
    <name evidence="2" type="ORF">WJX74_001498</name>
</gene>
<keyword evidence="1" id="KW-0812">Transmembrane</keyword>
<reference evidence="2 3" key="1">
    <citation type="journal article" date="2024" name="Nat. Commun.">
        <title>Phylogenomics reveals the evolutionary origins of lichenization in chlorophyte algae.</title>
        <authorList>
            <person name="Puginier C."/>
            <person name="Libourel C."/>
            <person name="Otte J."/>
            <person name="Skaloud P."/>
            <person name="Haon M."/>
            <person name="Grisel S."/>
            <person name="Petersen M."/>
            <person name="Berrin J.G."/>
            <person name="Delaux P.M."/>
            <person name="Dal Grande F."/>
            <person name="Keller J."/>
        </authorList>
    </citation>
    <scope>NUCLEOTIDE SEQUENCE [LARGE SCALE GENOMIC DNA]</scope>
    <source>
        <strain evidence="2 3">SAG 2145</strain>
    </source>
</reference>
<evidence type="ECO:0000256" key="1">
    <source>
        <dbReference type="SAM" id="Phobius"/>
    </source>
</evidence>
<organism evidence="2 3">
    <name type="scientific">Apatococcus lobatus</name>
    <dbReference type="NCBI Taxonomy" id="904363"/>
    <lineage>
        <taxon>Eukaryota</taxon>
        <taxon>Viridiplantae</taxon>
        <taxon>Chlorophyta</taxon>
        <taxon>core chlorophytes</taxon>
        <taxon>Trebouxiophyceae</taxon>
        <taxon>Chlorellales</taxon>
        <taxon>Chlorellaceae</taxon>
        <taxon>Apatococcus</taxon>
    </lineage>
</organism>
<accession>A0AAW1SAX4</accession>
<feature type="transmembrane region" description="Helical" evidence="1">
    <location>
        <begin position="140"/>
        <end position="156"/>
    </location>
</feature>
<proteinExistence type="predicted"/>
<keyword evidence="1" id="KW-0472">Membrane</keyword>